<evidence type="ECO:0000256" key="3">
    <source>
        <dbReference type="ARBA" id="ARBA00039441"/>
    </source>
</evidence>
<dbReference type="PANTHER" id="PTHR11075:SF54">
    <property type="entry name" value="LARGE RIBOSOMAL SUBUNIT PROTEIN ML62"/>
    <property type="match status" value="1"/>
</dbReference>
<proteinExistence type="inferred from homology"/>
<gene>
    <name evidence="7" type="ORF">CRE_04754</name>
    <name evidence="8" type="ORF">GCK72_010556</name>
</gene>
<dbReference type="RefSeq" id="XP_003110992.1">
    <property type="nucleotide sequence ID" value="XM_003110944.1"/>
</dbReference>
<evidence type="ECO:0000313" key="8">
    <source>
        <dbReference type="EMBL" id="KAF1762294.1"/>
    </source>
</evidence>
<keyword evidence="9" id="KW-1185">Reference proteome</keyword>
<dbReference type="SUPFAM" id="SSF110916">
    <property type="entry name" value="Peptidyl-tRNA hydrolase domain-like"/>
    <property type="match status" value="1"/>
</dbReference>
<evidence type="ECO:0000259" key="6">
    <source>
        <dbReference type="Pfam" id="PF00472"/>
    </source>
</evidence>
<evidence type="ECO:0000256" key="4">
    <source>
        <dbReference type="ARBA" id="ARBA00041531"/>
    </source>
</evidence>
<dbReference type="Proteomes" id="UP000008281">
    <property type="component" value="Unassembled WGS sequence"/>
</dbReference>
<evidence type="ECO:0000256" key="2">
    <source>
        <dbReference type="ARBA" id="ARBA00038225"/>
    </source>
</evidence>
<name>E3LZ26_CAERE</name>
<evidence type="ECO:0000313" key="10">
    <source>
        <dbReference type="Proteomes" id="UP000483820"/>
    </source>
</evidence>
<evidence type="ECO:0000313" key="7">
    <source>
        <dbReference type="EMBL" id="EFO86824.1"/>
    </source>
</evidence>
<feature type="domain" description="Prokaryotic-type class I peptide chain release factors" evidence="6">
    <location>
        <begin position="30"/>
        <end position="162"/>
    </location>
</feature>
<dbReference type="GO" id="GO:0070126">
    <property type="term" value="P:mitochondrial translational termination"/>
    <property type="evidence" value="ECO:0007669"/>
    <property type="project" value="TreeGrafter"/>
</dbReference>
<dbReference type="Pfam" id="PF00472">
    <property type="entry name" value="RF-1"/>
    <property type="match status" value="1"/>
</dbReference>
<dbReference type="GO" id="GO:0004045">
    <property type="term" value="F:peptidyl-tRNA hydrolase activity"/>
    <property type="evidence" value="ECO:0007669"/>
    <property type="project" value="UniProtKB-EC"/>
</dbReference>
<dbReference type="OMA" id="WYNSFDA"/>
<dbReference type="GO" id="GO:0016150">
    <property type="term" value="F:translation release factor activity, codon nonspecific"/>
    <property type="evidence" value="ECO:0007669"/>
    <property type="project" value="TreeGrafter"/>
</dbReference>
<feature type="region of interest" description="Disordered" evidence="5">
    <location>
        <begin position="148"/>
        <end position="168"/>
    </location>
</feature>
<dbReference type="AlphaFoldDB" id="E3LZ26"/>
<dbReference type="CTD" id="9801111"/>
<dbReference type="Proteomes" id="UP000483820">
    <property type="component" value="Chromosome III"/>
</dbReference>
<organism evidence="9">
    <name type="scientific">Caenorhabditis remanei</name>
    <name type="common">Caenorhabditis vulgaris</name>
    <dbReference type="NCBI Taxonomy" id="31234"/>
    <lineage>
        <taxon>Eukaryota</taxon>
        <taxon>Metazoa</taxon>
        <taxon>Ecdysozoa</taxon>
        <taxon>Nematoda</taxon>
        <taxon>Chromadorea</taxon>
        <taxon>Rhabditida</taxon>
        <taxon>Rhabditina</taxon>
        <taxon>Rhabditomorpha</taxon>
        <taxon>Rhabditoidea</taxon>
        <taxon>Rhabditidae</taxon>
        <taxon>Peloderinae</taxon>
        <taxon>Caenorhabditis</taxon>
    </lineage>
</organism>
<dbReference type="PANTHER" id="PTHR11075">
    <property type="entry name" value="PEPTIDE CHAIN RELEASE FACTOR"/>
    <property type="match status" value="1"/>
</dbReference>
<dbReference type="OrthoDB" id="270639at2759"/>
<comment type="similarity">
    <text evidence="2">Belongs to the prokaryotic/mitochondrial release factor family. Mitochondrion-specific ribosomal protein mL62 subfamily.</text>
</comment>
<dbReference type="FunFam" id="3.30.160.20:FF:000046">
    <property type="entry name" value="Peptidyl-tRNA hydrolase ICT1"/>
    <property type="match status" value="1"/>
</dbReference>
<sequence length="168" mass="19193">MLRNISPFVLKSTRQIKISAATSSASFNGVIPTEKIEKRYTLSSGPGGQNVQKNATKVEIRFKVNEAEWLSETLRNAIEEKLSHRINSAGELIIDSDRTRERHLNVADCFDKLRSAIYAIEKEQGKRKTSEEDEKILRERAAVATQHRLYEKRRTSEKKSLRHAAVEL</sequence>
<evidence type="ECO:0000256" key="5">
    <source>
        <dbReference type="SAM" id="MobiDB-lite"/>
    </source>
</evidence>
<dbReference type="GeneID" id="9801111"/>
<reference evidence="7" key="1">
    <citation type="submission" date="2007-07" db="EMBL/GenBank/DDBJ databases">
        <title>PCAP assembly of the Caenorhabditis remanei genome.</title>
        <authorList>
            <consortium name="The Caenorhabditis remanei Sequencing Consortium"/>
            <person name="Wilson R.K."/>
        </authorList>
    </citation>
    <scope>NUCLEOTIDE SEQUENCE [LARGE SCALE GENOMIC DNA]</scope>
    <source>
        <strain evidence="7">PB4641</strain>
    </source>
</reference>
<dbReference type="HOGENOM" id="CLU_089470_6_3_1"/>
<dbReference type="STRING" id="31234.E3LZ26"/>
<dbReference type="EMBL" id="DS268419">
    <property type="protein sequence ID" value="EFO86824.1"/>
    <property type="molecule type" value="Genomic_DNA"/>
</dbReference>
<accession>E3LZ26</accession>
<evidence type="ECO:0000313" key="9">
    <source>
        <dbReference type="Proteomes" id="UP000008281"/>
    </source>
</evidence>
<dbReference type="InterPro" id="IPR000352">
    <property type="entry name" value="Pep_chain_release_fac_I"/>
</dbReference>
<evidence type="ECO:0000256" key="1">
    <source>
        <dbReference type="ARBA" id="ARBA00013260"/>
    </source>
</evidence>
<dbReference type="EC" id="3.1.1.29" evidence="1"/>
<dbReference type="FunCoup" id="E3LZ26">
    <property type="interactions" value="2129"/>
</dbReference>
<dbReference type="GO" id="GO:0005762">
    <property type="term" value="C:mitochondrial large ribosomal subunit"/>
    <property type="evidence" value="ECO:0007669"/>
    <property type="project" value="TreeGrafter"/>
</dbReference>
<reference evidence="8 10" key="2">
    <citation type="submission" date="2019-12" db="EMBL/GenBank/DDBJ databases">
        <title>Chromosome-level assembly of the Caenorhabditis remanei genome.</title>
        <authorList>
            <person name="Teterina A.A."/>
            <person name="Willis J.H."/>
            <person name="Phillips P.C."/>
        </authorList>
    </citation>
    <scope>NUCLEOTIDE SEQUENCE [LARGE SCALE GENOMIC DNA]</scope>
    <source>
        <strain evidence="8 10">PX506</strain>
        <tissue evidence="8">Whole organism</tissue>
    </source>
</reference>
<dbReference type="Gene3D" id="3.30.160.20">
    <property type="match status" value="1"/>
</dbReference>
<dbReference type="KEGG" id="crq:GCK72_010556"/>
<dbReference type="EMBL" id="WUAV01000003">
    <property type="protein sequence ID" value="KAF1762294.1"/>
    <property type="molecule type" value="Genomic_DNA"/>
</dbReference>
<protein>
    <recommendedName>
        <fullName evidence="3">Large ribosomal subunit protein mL62</fullName>
        <ecNumber evidence="1">3.1.1.29</ecNumber>
    </recommendedName>
    <alternativeName>
        <fullName evidence="4">Peptidyl-tRNA hydrolase ICT1, mitochondrial</fullName>
    </alternativeName>
</protein>
<dbReference type="eggNOG" id="KOG3429">
    <property type="taxonomic scope" value="Eukaryota"/>
</dbReference>
<dbReference type="InterPro" id="IPR052104">
    <property type="entry name" value="Mito_Release_Factor_mL62"/>
</dbReference>